<reference evidence="1" key="1">
    <citation type="submission" date="2022-11" db="EMBL/GenBank/DDBJ databases">
        <title>Genome Sequence of Boeremia exigua.</title>
        <authorList>
            <person name="Buettner E."/>
        </authorList>
    </citation>
    <scope>NUCLEOTIDE SEQUENCE</scope>
    <source>
        <strain evidence="1">CU02</strain>
    </source>
</reference>
<proteinExistence type="predicted"/>
<accession>A0ACC2HSA9</accession>
<protein>
    <submittedName>
        <fullName evidence="1">Uncharacterized protein</fullName>
    </submittedName>
</protein>
<name>A0ACC2HSA9_9PLEO</name>
<gene>
    <name evidence="1" type="ORF">OPT61_g10053</name>
</gene>
<comment type="caution">
    <text evidence="1">The sequence shown here is derived from an EMBL/GenBank/DDBJ whole genome shotgun (WGS) entry which is preliminary data.</text>
</comment>
<evidence type="ECO:0000313" key="2">
    <source>
        <dbReference type="Proteomes" id="UP001153331"/>
    </source>
</evidence>
<sequence>MASPNEPPLSKRRLGRRRLPPLEPGPALQFVIASHPDQFRAGKTMRHVRSHVMYKHRTERKTTTNERTTTEPQSVSACASACASSTSSPASISQGTSISEGDYLTPPQQSRPRSSTWTVNYPQDMSQNPYPSTLRALIYRILSSTQVEYARSAPPIFEDAPAFPFPGFYDTHGDPLYGLREQYIEICGFFSIDKEWMRAICADQLSLLSHASISSVYQDISDGIWQDSSTTVQVKTHTLSAMAGHLESNDATILSILHLLLSEVGGDESAFLVHYQGLQGLVTRRGGLSQLANRLAVYVTL</sequence>
<dbReference type="EMBL" id="JAPHNI010001421">
    <property type="protein sequence ID" value="KAJ8105643.1"/>
    <property type="molecule type" value="Genomic_DNA"/>
</dbReference>
<keyword evidence="2" id="KW-1185">Reference proteome</keyword>
<dbReference type="Proteomes" id="UP001153331">
    <property type="component" value="Unassembled WGS sequence"/>
</dbReference>
<evidence type="ECO:0000313" key="1">
    <source>
        <dbReference type="EMBL" id="KAJ8105643.1"/>
    </source>
</evidence>
<organism evidence="1 2">
    <name type="scientific">Boeremia exigua</name>
    <dbReference type="NCBI Taxonomy" id="749465"/>
    <lineage>
        <taxon>Eukaryota</taxon>
        <taxon>Fungi</taxon>
        <taxon>Dikarya</taxon>
        <taxon>Ascomycota</taxon>
        <taxon>Pezizomycotina</taxon>
        <taxon>Dothideomycetes</taxon>
        <taxon>Pleosporomycetidae</taxon>
        <taxon>Pleosporales</taxon>
        <taxon>Pleosporineae</taxon>
        <taxon>Didymellaceae</taxon>
        <taxon>Boeremia</taxon>
    </lineage>
</organism>